<dbReference type="Pfam" id="PF06510">
    <property type="entry name" value="DUF1102"/>
    <property type="match status" value="1"/>
</dbReference>
<evidence type="ECO:0000313" key="1">
    <source>
        <dbReference type="EMBL" id="OYR62888.1"/>
    </source>
</evidence>
<gene>
    <name evidence="1" type="ORF">DJ80_09190</name>
</gene>
<evidence type="ECO:0000313" key="2">
    <source>
        <dbReference type="Proteomes" id="UP000215731"/>
    </source>
</evidence>
<sequence>MQRRKFVVGLGALASGGAAAIGTGAFTSVEADRSVDVEVAGDANAYLALKQIPGEPNSQQYVTNQSGEIGFDFSDSNGNVNGTGFNPDATTEVDNLLMVANQGTQSAFVSVDLSNLTTGSADVMIYADGASGNTGYTGSGTDITTNTVELAPGDSMTINLEVDTTGQGPASTSGTVTFVADQSSTP</sequence>
<name>A0A256J251_HALEZ</name>
<proteinExistence type="predicted"/>
<dbReference type="InterPro" id="IPR009482">
    <property type="entry name" value="DUF1102"/>
</dbReference>
<comment type="caution">
    <text evidence="1">The sequence shown here is derived from an EMBL/GenBank/DDBJ whole genome shotgun (WGS) entry which is preliminary data.</text>
</comment>
<evidence type="ECO:0008006" key="3">
    <source>
        <dbReference type="Google" id="ProtNLM"/>
    </source>
</evidence>
<dbReference type="RefSeq" id="WP_094553090.1">
    <property type="nucleotide sequence ID" value="NZ_NHOZ01000085.1"/>
</dbReference>
<dbReference type="EMBL" id="NHOZ01000085">
    <property type="protein sequence ID" value="OYR62888.1"/>
    <property type="molecule type" value="Genomic_DNA"/>
</dbReference>
<accession>A0A256J251</accession>
<protein>
    <recommendedName>
        <fullName evidence="3">DUF1102 domain-containing protein</fullName>
    </recommendedName>
</protein>
<dbReference type="AlphaFoldDB" id="A0A256J251"/>
<reference evidence="1 2" key="1">
    <citation type="journal article" date="2014" name="Front. Microbiol.">
        <title>Population and genomic analysis of the genus Halorubrum.</title>
        <authorList>
            <person name="Fullmer M.S."/>
            <person name="Soucy S.M."/>
            <person name="Swithers K.S."/>
            <person name="Makkay A.M."/>
            <person name="Wheeler R."/>
            <person name="Ventosa A."/>
            <person name="Gogarten J.P."/>
            <person name="Papke R.T."/>
        </authorList>
    </citation>
    <scope>NUCLEOTIDE SEQUENCE [LARGE SCALE GENOMIC DNA]</scope>
    <source>
        <strain evidence="1 2">Ga36</strain>
    </source>
</reference>
<dbReference type="Proteomes" id="UP000215731">
    <property type="component" value="Unassembled WGS sequence"/>
</dbReference>
<organism evidence="1 2">
    <name type="scientific">Halorubrum ezzemoulense</name>
    <name type="common">Halorubrum chaoviator</name>
    <dbReference type="NCBI Taxonomy" id="337243"/>
    <lineage>
        <taxon>Archaea</taxon>
        <taxon>Methanobacteriati</taxon>
        <taxon>Methanobacteriota</taxon>
        <taxon>Stenosarchaea group</taxon>
        <taxon>Halobacteria</taxon>
        <taxon>Halobacteriales</taxon>
        <taxon>Haloferacaceae</taxon>
        <taxon>Halorubrum</taxon>
    </lineage>
</organism>